<keyword evidence="2" id="KW-1185">Reference proteome</keyword>
<name>A0AAD9DBK4_9STRA</name>
<protein>
    <submittedName>
        <fullName evidence="1">Uncharacterized protein</fullName>
    </submittedName>
</protein>
<dbReference type="EMBL" id="JATAAI010000017">
    <property type="protein sequence ID" value="KAK1739783.1"/>
    <property type="molecule type" value="Genomic_DNA"/>
</dbReference>
<sequence>MTSVMDKDEIEQRIAALKATAFTNGAESTDGTWILLQENAKAKRNFPGAICLRELLGISEVAMAQQLGGRWRKQFTTETCGFINREFYGCTFLSVNVADESESSVPGWNNIINRGDIEVEAIQNLLEKIVSSSKEDGASADAGAEAVDEDAVDMEENDVTIGGMDGKMLRNVFNHFPLHDIRSTLACVNSKWRETALDATPSPDDYLTTLEEDRIPCAIELLGKQKKDLNSIFTLVRQNTNLQNAIHQSIRWRRGYTKGSRRYLANAINQLHSTKMGIENSRSLTRRHGSLYAAKDDVSAVEASDAKEVTATKIVKTTKIPSKKNVKVNDVQQQQQQQRLELLSNQELGLSCRIHCTITLLRKHFSSLLELPSLSSSTAKWIYDSNNVTVVGPRGEQLAVGIEEVIGINRALAISATAARRAGSLLDSLAVSGGAAATNMNTGSSVECELMIDPNNQLKVLVLWKTRLPNAEFSGRSIVHLSSQSGLVTNLQIEQVKVNGVPVIDSLGTALATLRSASRSASTSIFDSLNSATGRSGTGNPLFDGILSGLQDVVDAVEALPSEKEGSDLGSPLLVLPETLWKNTTSFVDDNENTDDCLPIPIDAYKRKTPLAGSELFVEYALVQKSLQNFAKNTLYRLAGVSKSDETSETIRSIFSTEAEFIAKDKDGDEITLLRGGGKIADFYRSLSVLRGASGGDWRVSDIGTDMVKRQLIVKWDSQTPFKVEGQDAFTFEEPSLMSMSSRLPLNSDGDIEEIVSRCLECMGYFSLDGSDESFIPLKVNRIESLQLTVAGARVDSEWAKSFVSAALRTGVVGIPDPTITELLRSLTAPKQNVKTSPKKVAKKSQGMPPLADNAASAFYGIIRSLHNDLPSIIAETEMIGPPQTPAGEFLADSIELRGLLGEVLIRGSDSYSRLFGAVISSLRAAMKTNRVRLAAKPKPTIEITPDGSIKMNLNQQWGFGVPLKIEITSLYKIDETGKISEHQILESRLNGMLTPGDVFSKWIKGLTSSDQGNKEDIDGLNFASSFIDAIGWVRSQSRK</sequence>
<dbReference type="AlphaFoldDB" id="A0AAD9DBK4"/>
<evidence type="ECO:0000313" key="2">
    <source>
        <dbReference type="Proteomes" id="UP001224775"/>
    </source>
</evidence>
<proteinExistence type="predicted"/>
<reference evidence="1" key="1">
    <citation type="submission" date="2023-06" db="EMBL/GenBank/DDBJ databases">
        <title>Survivors Of The Sea: Transcriptome response of Skeletonema marinoi to long-term dormancy.</title>
        <authorList>
            <person name="Pinder M.I.M."/>
            <person name="Kourtchenko O."/>
            <person name="Robertson E.K."/>
            <person name="Larsson T."/>
            <person name="Maumus F."/>
            <person name="Osuna-Cruz C.M."/>
            <person name="Vancaester E."/>
            <person name="Stenow R."/>
            <person name="Vandepoele K."/>
            <person name="Ploug H."/>
            <person name="Bruchert V."/>
            <person name="Godhe A."/>
            <person name="Topel M."/>
        </authorList>
    </citation>
    <scope>NUCLEOTIDE SEQUENCE</scope>
    <source>
        <strain evidence="1">R05AC</strain>
    </source>
</reference>
<organism evidence="1 2">
    <name type="scientific">Skeletonema marinoi</name>
    <dbReference type="NCBI Taxonomy" id="267567"/>
    <lineage>
        <taxon>Eukaryota</taxon>
        <taxon>Sar</taxon>
        <taxon>Stramenopiles</taxon>
        <taxon>Ochrophyta</taxon>
        <taxon>Bacillariophyta</taxon>
        <taxon>Coscinodiscophyceae</taxon>
        <taxon>Thalassiosirophycidae</taxon>
        <taxon>Thalassiosirales</taxon>
        <taxon>Skeletonemataceae</taxon>
        <taxon>Skeletonema</taxon>
        <taxon>Skeletonema marinoi-dohrnii complex</taxon>
    </lineage>
</organism>
<accession>A0AAD9DBK4</accession>
<dbReference type="Proteomes" id="UP001224775">
    <property type="component" value="Unassembled WGS sequence"/>
</dbReference>
<comment type="caution">
    <text evidence="1">The sequence shown here is derived from an EMBL/GenBank/DDBJ whole genome shotgun (WGS) entry which is preliminary data.</text>
</comment>
<evidence type="ECO:0000313" key="1">
    <source>
        <dbReference type="EMBL" id="KAK1739783.1"/>
    </source>
</evidence>
<gene>
    <name evidence="1" type="ORF">QTG54_009542</name>
</gene>